<organism evidence="1">
    <name type="scientific">Cladocopium goreaui</name>
    <dbReference type="NCBI Taxonomy" id="2562237"/>
    <lineage>
        <taxon>Eukaryota</taxon>
        <taxon>Sar</taxon>
        <taxon>Alveolata</taxon>
        <taxon>Dinophyceae</taxon>
        <taxon>Suessiales</taxon>
        <taxon>Symbiodiniaceae</taxon>
        <taxon>Cladocopium</taxon>
    </lineage>
</organism>
<comment type="caution">
    <text evidence="1">The sequence shown here is derived from an EMBL/GenBank/DDBJ whole genome shotgun (WGS) entry which is preliminary data.</text>
</comment>
<reference evidence="2 3" key="2">
    <citation type="submission" date="2024-05" db="EMBL/GenBank/DDBJ databases">
        <authorList>
            <person name="Chen Y."/>
            <person name="Shah S."/>
            <person name="Dougan E. K."/>
            <person name="Thang M."/>
            <person name="Chan C."/>
        </authorList>
    </citation>
    <scope>NUCLEOTIDE SEQUENCE [LARGE SCALE GENOMIC DNA]</scope>
</reference>
<evidence type="ECO:0000313" key="3">
    <source>
        <dbReference type="Proteomes" id="UP001152797"/>
    </source>
</evidence>
<evidence type="ECO:0000313" key="1">
    <source>
        <dbReference type="EMBL" id="CAI3990211.1"/>
    </source>
</evidence>
<evidence type="ECO:0000313" key="2">
    <source>
        <dbReference type="EMBL" id="CAL4777523.1"/>
    </source>
</evidence>
<dbReference type="Proteomes" id="UP001152797">
    <property type="component" value="Unassembled WGS sequence"/>
</dbReference>
<gene>
    <name evidence="1" type="ORF">C1SCF055_LOCUS17218</name>
</gene>
<feature type="non-terminal residue" evidence="1">
    <location>
        <position position="820"/>
    </location>
</feature>
<sequence>EPSAILQPKLLSRVQPIAAERGADALKRHLQRLQQEHAELKKARWKLFPCFKERDRAASVVAGYEEYSKLLANSDETYKMAAIPKPANTSDEMKRDEVQHVVGSRQKEDTFAYHPAYKRPVGLCLDRDAGRPGNEKVMRQARFFVINCIHWLCFFGLDRICGRRCAINCNAGLFSRGGWLGIFSARSRNNESVVDSIGFGAGGYDAGCYSWIGIFRARSQKQRSHDWIPSDLGQAALMSAATASSVPEVSDLGQAAPVPAATAATAAAGAPGNAALSPLMPRMAPGAMPEASAAGDAALSPLMPMMAPGAMPEAGQLAMVFRCASCEYALSVGPGAGDSDVRCYSFTPNCRKLWPLRPLRPFRPAAEASPLAAALPPVAVALLTALQVASGFTLQQSAAAVHAIQASVSAPLVGVKQAPFSFRAILDYDFGRRELGMCLDCALTVRMPGQPMGVNQAFGAAAIPDQPANQAGVEFFVLATLLVAILLPVVVSPRKRVMKPQRISAPVGGLLSSGSSWTDDSTMHVVIYMLTRAACVLSERFSEDDHGYGVGWQCSSRRHQQHWKEFLTKENMDDSTLLSSFGIYHRMGPAPGYTRTLITSGCNLENALSLWENFQTWCSVPWTSLGTVERRCHLTLREDHGQLQLTLSGHTWPYRTILHDWTGCYVTKDMIVVEKCQGAQYIRHTPPFPPSELGRWLATLQETHLEMTLEGVTDNTALATISATILQRADCLDNTTYPNCILRNDLSWCFRRFRQETCSGRLGACFCFFYEINFSQSLCMRRGCFSAVIFLPSISTPCQGQQKKQEEEVQRLLLSSSSCD</sequence>
<proteinExistence type="predicted"/>
<keyword evidence="3" id="KW-1185">Reference proteome</keyword>
<reference evidence="1" key="1">
    <citation type="submission" date="2022-10" db="EMBL/GenBank/DDBJ databases">
        <authorList>
            <person name="Chen Y."/>
            <person name="Dougan E. K."/>
            <person name="Chan C."/>
            <person name="Rhodes N."/>
            <person name="Thang M."/>
        </authorList>
    </citation>
    <scope>NUCLEOTIDE SEQUENCE</scope>
</reference>
<dbReference type="AlphaFoldDB" id="A0A9P1CEZ1"/>
<accession>A0A9P1CEZ1</accession>
<dbReference type="OrthoDB" id="423837at2759"/>
<protein>
    <submittedName>
        <fullName evidence="1">Uncharacterized protein</fullName>
    </submittedName>
</protein>
<dbReference type="EMBL" id="CAMXCT010001447">
    <property type="protein sequence ID" value="CAI3990211.1"/>
    <property type="molecule type" value="Genomic_DNA"/>
</dbReference>
<name>A0A9P1CEZ1_9DINO</name>
<dbReference type="EMBL" id="CAMXCT020001447">
    <property type="protein sequence ID" value="CAL1143586.1"/>
    <property type="molecule type" value="Genomic_DNA"/>
</dbReference>
<dbReference type="EMBL" id="CAMXCT030001447">
    <property type="protein sequence ID" value="CAL4777523.1"/>
    <property type="molecule type" value="Genomic_DNA"/>
</dbReference>